<dbReference type="PANTHER" id="PTHR43877:SF2">
    <property type="entry name" value="AMINOALKYLPHOSPHONATE N-ACETYLTRANSFERASE-RELATED"/>
    <property type="match status" value="1"/>
</dbReference>
<sequence length="243" mass="25813">MCDLDGADPRATTRAARLLAASVPDEAAGLVPYTLAGYHRYLAVLLGQPPAMRSVLVRALIRDGMPVAVADWRVLADTLFLNGISVAHQWRGRGWGSRLLEDGTAIARSLGLPHLALDVAAANVAAVALYVRRGFTVTAESSWCHVPARDAGTADAVGRLLDWPVFCALRSAYGFADLSLRDPHGAVRVVRAVGEVLRLDPQLRKSPVSVAGLCELTGCRRAYVVGGASASPFISFVRMTATV</sequence>
<keyword evidence="5" id="KW-1185">Reference proteome</keyword>
<gene>
    <name evidence="4" type="ORF">LXN57_11505</name>
</gene>
<dbReference type="PANTHER" id="PTHR43877">
    <property type="entry name" value="AMINOALKYLPHOSPHONATE N-ACETYLTRANSFERASE-RELATED-RELATED"/>
    <property type="match status" value="1"/>
</dbReference>
<evidence type="ECO:0000259" key="3">
    <source>
        <dbReference type="PROSITE" id="PS51186"/>
    </source>
</evidence>
<keyword evidence="1" id="KW-0808">Transferase</keyword>
<name>A0ABT0XWQ4_9ACTN</name>
<dbReference type="InterPro" id="IPR016181">
    <property type="entry name" value="Acyl_CoA_acyltransferase"/>
</dbReference>
<dbReference type="SUPFAM" id="SSF55729">
    <property type="entry name" value="Acyl-CoA N-acyltransferases (Nat)"/>
    <property type="match status" value="1"/>
</dbReference>
<protein>
    <submittedName>
        <fullName evidence="4">GNAT family N-acetyltransferase</fullName>
    </submittedName>
</protein>
<dbReference type="RefSeq" id="WP_251798041.1">
    <property type="nucleotide sequence ID" value="NZ_JAMQOL010000014.1"/>
</dbReference>
<dbReference type="Pfam" id="PF00583">
    <property type="entry name" value="Acetyltransf_1"/>
    <property type="match status" value="1"/>
</dbReference>
<feature type="domain" description="N-acetyltransferase" evidence="3">
    <location>
        <begin position="9"/>
        <end position="164"/>
    </location>
</feature>
<dbReference type="Gene3D" id="3.40.630.30">
    <property type="match status" value="1"/>
</dbReference>
<evidence type="ECO:0000313" key="4">
    <source>
        <dbReference type="EMBL" id="MCM4078194.1"/>
    </source>
</evidence>
<dbReference type="Proteomes" id="UP001523216">
    <property type="component" value="Unassembled WGS sequence"/>
</dbReference>
<dbReference type="InterPro" id="IPR050832">
    <property type="entry name" value="Bact_Acetyltransf"/>
</dbReference>
<dbReference type="CDD" id="cd04301">
    <property type="entry name" value="NAT_SF"/>
    <property type="match status" value="1"/>
</dbReference>
<organism evidence="4 5">
    <name type="scientific">Paractinoplanes hotanensis</name>
    <dbReference type="NCBI Taxonomy" id="2906497"/>
    <lineage>
        <taxon>Bacteria</taxon>
        <taxon>Bacillati</taxon>
        <taxon>Actinomycetota</taxon>
        <taxon>Actinomycetes</taxon>
        <taxon>Micromonosporales</taxon>
        <taxon>Micromonosporaceae</taxon>
        <taxon>Paractinoplanes</taxon>
    </lineage>
</organism>
<dbReference type="InterPro" id="IPR000182">
    <property type="entry name" value="GNAT_dom"/>
</dbReference>
<dbReference type="PROSITE" id="PS51186">
    <property type="entry name" value="GNAT"/>
    <property type="match status" value="1"/>
</dbReference>
<comment type="caution">
    <text evidence="4">The sequence shown here is derived from an EMBL/GenBank/DDBJ whole genome shotgun (WGS) entry which is preliminary data.</text>
</comment>
<proteinExistence type="predicted"/>
<keyword evidence="2" id="KW-0012">Acyltransferase</keyword>
<evidence type="ECO:0000256" key="1">
    <source>
        <dbReference type="ARBA" id="ARBA00022679"/>
    </source>
</evidence>
<dbReference type="EMBL" id="JAMQOL010000014">
    <property type="protein sequence ID" value="MCM4078194.1"/>
    <property type="molecule type" value="Genomic_DNA"/>
</dbReference>
<evidence type="ECO:0000313" key="5">
    <source>
        <dbReference type="Proteomes" id="UP001523216"/>
    </source>
</evidence>
<reference evidence="4 5" key="1">
    <citation type="submission" date="2022-06" db="EMBL/GenBank/DDBJ databases">
        <title>Actinoplanes abujensis sp. nov., isolated from Nigerian arid soil.</title>
        <authorList>
            <person name="Ding P."/>
        </authorList>
    </citation>
    <scope>NUCLEOTIDE SEQUENCE [LARGE SCALE GENOMIC DNA]</scope>
    <source>
        <strain evidence="5">TRM88002</strain>
    </source>
</reference>
<accession>A0ABT0XWQ4</accession>
<evidence type="ECO:0000256" key="2">
    <source>
        <dbReference type="ARBA" id="ARBA00023315"/>
    </source>
</evidence>